<accession>A0ABS9ZWL4</accession>
<reference evidence="2" key="1">
    <citation type="submission" date="2022-03" db="EMBL/GenBank/DDBJ databases">
        <authorList>
            <person name="Woo C.Y."/>
        </authorList>
    </citation>
    <scope>NUCLEOTIDE SEQUENCE</scope>
    <source>
        <strain evidence="2">CYS-01</strain>
    </source>
</reference>
<evidence type="ECO:0000256" key="1">
    <source>
        <dbReference type="SAM" id="Phobius"/>
    </source>
</evidence>
<feature type="transmembrane region" description="Helical" evidence="1">
    <location>
        <begin position="183"/>
        <end position="203"/>
    </location>
</feature>
<feature type="transmembrane region" description="Helical" evidence="1">
    <location>
        <begin position="121"/>
        <end position="140"/>
    </location>
</feature>
<feature type="transmembrane region" description="Helical" evidence="1">
    <location>
        <begin position="92"/>
        <end position="114"/>
    </location>
</feature>
<dbReference type="Proteomes" id="UP001165460">
    <property type="component" value="Unassembled WGS sequence"/>
</dbReference>
<gene>
    <name evidence="2" type="ORF">MMF97_08230</name>
</gene>
<proteinExistence type="predicted"/>
<organism evidence="2 3">
    <name type="scientific">Pedobacter montanisoli</name>
    <dbReference type="NCBI Taxonomy" id="2923277"/>
    <lineage>
        <taxon>Bacteria</taxon>
        <taxon>Pseudomonadati</taxon>
        <taxon>Bacteroidota</taxon>
        <taxon>Sphingobacteriia</taxon>
        <taxon>Sphingobacteriales</taxon>
        <taxon>Sphingobacteriaceae</taxon>
        <taxon>Pedobacter</taxon>
    </lineage>
</organism>
<keyword evidence="1" id="KW-0812">Transmembrane</keyword>
<dbReference type="EMBL" id="JALGBH010000002">
    <property type="protein sequence ID" value="MCJ0742695.1"/>
    <property type="molecule type" value="Genomic_DNA"/>
</dbReference>
<dbReference type="RefSeq" id="WP_243361394.1">
    <property type="nucleotide sequence ID" value="NZ_JALGBH010000002.1"/>
</dbReference>
<evidence type="ECO:0000313" key="3">
    <source>
        <dbReference type="Proteomes" id="UP001165460"/>
    </source>
</evidence>
<sequence length="206" mass="23670">MSVKKSVLEKKTTQELYQYLNAKNSFLSEAVQYAFEILQSRGENFDEHETERIKALIEEREQKENEQPAKQTYWDKNAVEDDSAMPLYSQRVIWIFSVLFGVITGSILLAINLAKLNQKKTAFGVVAFGVVYTTFQVILSEYLDKINFILTGRTFLLSALGAIVLHYSWEKFIPTDFKYRKRAVWLPALICVGLASLIIFAMIKGY</sequence>
<protein>
    <recommendedName>
        <fullName evidence="4">DUF1129 domain-containing protein</fullName>
    </recommendedName>
</protein>
<keyword evidence="1" id="KW-1133">Transmembrane helix</keyword>
<comment type="caution">
    <text evidence="2">The sequence shown here is derived from an EMBL/GenBank/DDBJ whole genome shotgun (WGS) entry which is preliminary data.</text>
</comment>
<keyword evidence="3" id="KW-1185">Reference proteome</keyword>
<name>A0ABS9ZWL4_9SPHI</name>
<keyword evidence="1" id="KW-0472">Membrane</keyword>
<feature type="transmembrane region" description="Helical" evidence="1">
    <location>
        <begin position="146"/>
        <end position="167"/>
    </location>
</feature>
<evidence type="ECO:0000313" key="2">
    <source>
        <dbReference type="EMBL" id="MCJ0742695.1"/>
    </source>
</evidence>
<evidence type="ECO:0008006" key="4">
    <source>
        <dbReference type="Google" id="ProtNLM"/>
    </source>
</evidence>